<dbReference type="InterPro" id="IPR028082">
    <property type="entry name" value="Peripla_BP_I"/>
</dbReference>
<keyword evidence="8" id="KW-0449">Lipoprotein</keyword>
<sequence>MKKIILFTTIFAAILSMGFAKAKKTDKTSIAVFVPGIIDDSPVYNMLVQGVKAAVEEKNQNLSKKEKVNLFIMEAGTNQAEWGAKITALCAEQKYDVIISSNPSLPDLVEPILKSFPKQKFILMDATKEGNPNIHTICYNQYEQSYLTGYIGGLMSKSNKLALIAAQEYPVMNNIILPYFEKGAKAANADSTVDFRIVGNWYDATKGAEIADAVAKKGVDVILPICGGASQGVITSAVNNGIYVTWFDDNGFAKAPGTIISSSVMKQKEMSYNVTKEFIEGNTPWGTAEMVGIKEGFVDFVQDDPNYIKAVPADIREKMKNLLDDIRSGKTEIK</sequence>
<keyword evidence="12" id="KW-1185">Reference proteome</keyword>
<evidence type="ECO:0000256" key="6">
    <source>
        <dbReference type="ARBA" id="ARBA00023136"/>
    </source>
</evidence>
<keyword evidence="7" id="KW-0564">Palmitate</keyword>
<dbReference type="Gene3D" id="3.40.50.2300">
    <property type="match status" value="2"/>
</dbReference>
<dbReference type="InterPro" id="IPR050957">
    <property type="entry name" value="BMP_lipoprotein"/>
</dbReference>
<evidence type="ECO:0000256" key="5">
    <source>
        <dbReference type="ARBA" id="ARBA00022729"/>
    </source>
</evidence>
<dbReference type="STRING" id="163.SAMN04487775_105153"/>
<dbReference type="GO" id="GO:0005886">
    <property type="term" value="C:plasma membrane"/>
    <property type="evidence" value="ECO:0007669"/>
    <property type="project" value="UniProtKB-SubCell"/>
</dbReference>
<keyword evidence="3" id="KW-0813">Transport</keyword>
<keyword evidence="4" id="KW-1003">Cell membrane</keyword>
<dbReference type="InterPro" id="IPR003760">
    <property type="entry name" value="PnrA-like"/>
</dbReference>
<evidence type="ECO:0000256" key="8">
    <source>
        <dbReference type="ARBA" id="ARBA00023288"/>
    </source>
</evidence>
<evidence type="ECO:0000256" key="2">
    <source>
        <dbReference type="ARBA" id="ARBA00008610"/>
    </source>
</evidence>
<evidence type="ECO:0000313" key="11">
    <source>
        <dbReference type="EMBL" id="SEQ26675.1"/>
    </source>
</evidence>
<evidence type="ECO:0000256" key="1">
    <source>
        <dbReference type="ARBA" id="ARBA00004193"/>
    </source>
</evidence>
<dbReference type="PANTHER" id="PTHR34296">
    <property type="entry name" value="TRANSCRIPTIONAL ACTIVATOR PROTEIN MED"/>
    <property type="match status" value="1"/>
</dbReference>
<proteinExistence type="inferred from homology"/>
<dbReference type="OrthoDB" id="356014at2"/>
<gene>
    <name evidence="11" type="ORF">SAMN04487977_103210</name>
</gene>
<feature type="domain" description="ABC transporter substrate-binding protein PnrA-like" evidence="10">
    <location>
        <begin position="27"/>
        <end position="330"/>
    </location>
</feature>
<feature type="signal peptide" evidence="9">
    <location>
        <begin position="1"/>
        <end position="22"/>
    </location>
</feature>
<evidence type="ECO:0000256" key="7">
    <source>
        <dbReference type="ARBA" id="ARBA00023139"/>
    </source>
</evidence>
<name>A0A1H9EM05_9SPIR</name>
<evidence type="ECO:0000256" key="9">
    <source>
        <dbReference type="SAM" id="SignalP"/>
    </source>
</evidence>
<protein>
    <submittedName>
        <fullName evidence="11">Nucleoside-binding protein</fullName>
    </submittedName>
</protein>
<evidence type="ECO:0000259" key="10">
    <source>
        <dbReference type="Pfam" id="PF02608"/>
    </source>
</evidence>
<dbReference type="Pfam" id="PF02608">
    <property type="entry name" value="Bmp"/>
    <property type="match status" value="1"/>
</dbReference>
<evidence type="ECO:0000256" key="3">
    <source>
        <dbReference type="ARBA" id="ARBA00022448"/>
    </source>
</evidence>
<organism evidence="11 12">
    <name type="scientific">Treponema bryantii</name>
    <dbReference type="NCBI Taxonomy" id="163"/>
    <lineage>
        <taxon>Bacteria</taxon>
        <taxon>Pseudomonadati</taxon>
        <taxon>Spirochaetota</taxon>
        <taxon>Spirochaetia</taxon>
        <taxon>Spirochaetales</taxon>
        <taxon>Treponemataceae</taxon>
        <taxon>Treponema</taxon>
    </lineage>
</organism>
<feature type="chain" id="PRO_5010202017" evidence="9">
    <location>
        <begin position="23"/>
        <end position="334"/>
    </location>
</feature>
<dbReference type="EMBL" id="FOFU01000003">
    <property type="protein sequence ID" value="SEQ26675.1"/>
    <property type="molecule type" value="Genomic_DNA"/>
</dbReference>
<reference evidence="11 12" key="1">
    <citation type="submission" date="2016-10" db="EMBL/GenBank/DDBJ databases">
        <authorList>
            <person name="de Groot N.N."/>
        </authorList>
    </citation>
    <scope>NUCLEOTIDE SEQUENCE [LARGE SCALE GENOMIC DNA]</scope>
    <source>
        <strain evidence="11 12">B25</strain>
    </source>
</reference>
<accession>A0A1H9EM05</accession>
<comment type="similarity">
    <text evidence="2">Belongs to the BMP lipoprotein family.</text>
</comment>
<dbReference type="AlphaFoldDB" id="A0A1H9EM05"/>
<evidence type="ECO:0000313" key="12">
    <source>
        <dbReference type="Proteomes" id="UP000182360"/>
    </source>
</evidence>
<dbReference type="SUPFAM" id="SSF53822">
    <property type="entry name" value="Periplasmic binding protein-like I"/>
    <property type="match status" value="1"/>
</dbReference>
<dbReference type="PANTHER" id="PTHR34296:SF2">
    <property type="entry name" value="ABC TRANSPORTER GUANOSINE-BINDING PROTEIN NUPN"/>
    <property type="match status" value="1"/>
</dbReference>
<comment type="subcellular location">
    <subcellularLocation>
        <location evidence="1">Cell membrane</location>
        <topology evidence="1">Lipid-anchor</topology>
    </subcellularLocation>
</comment>
<keyword evidence="6" id="KW-0472">Membrane</keyword>
<keyword evidence="5 9" id="KW-0732">Signal</keyword>
<evidence type="ECO:0000256" key="4">
    <source>
        <dbReference type="ARBA" id="ARBA00022475"/>
    </source>
</evidence>
<dbReference type="RefSeq" id="WP_074642376.1">
    <property type="nucleotide sequence ID" value="NZ_FOFU01000003.1"/>
</dbReference>
<dbReference type="Proteomes" id="UP000182360">
    <property type="component" value="Unassembled WGS sequence"/>
</dbReference>